<dbReference type="EMBL" id="BARU01008382">
    <property type="protein sequence ID" value="GAH40521.1"/>
    <property type="molecule type" value="Genomic_DNA"/>
</dbReference>
<evidence type="ECO:0000256" key="2">
    <source>
        <dbReference type="ARBA" id="ARBA00022603"/>
    </source>
</evidence>
<protein>
    <recommendedName>
        <fullName evidence="4">DNA methylase N-4/N-6 domain-containing protein</fullName>
    </recommendedName>
</protein>
<feature type="domain" description="DNA methylase N-4/N-6" evidence="4">
    <location>
        <begin position="19"/>
        <end position="99"/>
    </location>
</feature>
<comment type="caution">
    <text evidence="5">The sequence shown here is derived from an EMBL/GenBank/DDBJ whole genome shotgun (WGS) entry which is preliminary data.</text>
</comment>
<proteinExistence type="inferred from homology"/>
<accession>X1F4I0</accession>
<dbReference type="GO" id="GO:0008170">
    <property type="term" value="F:N-methyltransferase activity"/>
    <property type="evidence" value="ECO:0007669"/>
    <property type="project" value="InterPro"/>
</dbReference>
<reference evidence="5" key="1">
    <citation type="journal article" date="2014" name="Front. Microbiol.">
        <title>High frequency of phylogenetically diverse reductive dehalogenase-homologous genes in deep subseafloor sedimentary metagenomes.</title>
        <authorList>
            <person name="Kawai M."/>
            <person name="Futagami T."/>
            <person name="Toyoda A."/>
            <person name="Takaki Y."/>
            <person name="Nishi S."/>
            <person name="Hori S."/>
            <person name="Arai W."/>
            <person name="Tsubouchi T."/>
            <person name="Morono Y."/>
            <person name="Uchiyama I."/>
            <person name="Ito T."/>
            <person name="Fujiyama A."/>
            <person name="Inagaki F."/>
            <person name="Takami H."/>
        </authorList>
    </citation>
    <scope>NUCLEOTIDE SEQUENCE</scope>
    <source>
        <strain evidence="5">Expedition CK06-06</strain>
    </source>
</reference>
<evidence type="ECO:0000256" key="1">
    <source>
        <dbReference type="ARBA" id="ARBA00006594"/>
    </source>
</evidence>
<dbReference type="InterPro" id="IPR002941">
    <property type="entry name" value="DNA_methylase_N4/N6"/>
</dbReference>
<sequence length="186" mass="20848">MIIHGDCLDVMKDMELDSIDSIVTDPPYGLSFMGKDWDHGVPGIRFWEAALRVAKPGAHLLAFGGTRTFHRLAVAIEDAGWVIRDTVGWVYGSGFPKSHNVGKAIDKKADVDIEAIQAKKAVGEWLKEKRGNRPQKEISKHFLSKTGGLTGCVANWELGFNLPTWEIWLKLKAILELDDRFDYLIE</sequence>
<dbReference type="Gene3D" id="3.40.50.150">
    <property type="entry name" value="Vaccinia Virus protein VP39"/>
    <property type="match status" value="1"/>
</dbReference>
<dbReference type="GO" id="GO:0003677">
    <property type="term" value="F:DNA binding"/>
    <property type="evidence" value="ECO:0007669"/>
    <property type="project" value="InterPro"/>
</dbReference>
<dbReference type="InterPro" id="IPR002052">
    <property type="entry name" value="DNA_methylase_N6_adenine_CS"/>
</dbReference>
<dbReference type="SUPFAM" id="SSF53335">
    <property type="entry name" value="S-adenosyl-L-methionine-dependent methyltransferases"/>
    <property type="match status" value="1"/>
</dbReference>
<dbReference type="AlphaFoldDB" id="X1F4I0"/>
<feature type="non-terminal residue" evidence="5">
    <location>
        <position position="186"/>
    </location>
</feature>
<name>X1F4I0_9ZZZZ</name>
<dbReference type="PROSITE" id="PS00092">
    <property type="entry name" value="N6_MTASE"/>
    <property type="match status" value="1"/>
</dbReference>
<dbReference type="Pfam" id="PF01555">
    <property type="entry name" value="N6_N4_Mtase"/>
    <property type="match status" value="1"/>
</dbReference>
<keyword evidence="3" id="KW-0808">Transferase</keyword>
<organism evidence="5">
    <name type="scientific">marine sediment metagenome</name>
    <dbReference type="NCBI Taxonomy" id="412755"/>
    <lineage>
        <taxon>unclassified sequences</taxon>
        <taxon>metagenomes</taxon>
        <taxon>ecological metagenomes</taxon>
    </lineage>
</organism>
<evidence type="ECO:0000313" key="5">
    <source>
        <dbReference type="EMBL" id="GAH40521.1"/>
    </source>
</evidence>
<gene>
    <name evidence="5" type="ORF">S03H2_16411</name>
</gene>
<evidence type="ECO:0000256" key="3">
    <source>
        <dbReference type="ARBA" id="ARBA00022679"/>
    </source>
</evidence>
<keyword evidence="2" id="KW-0489">Methyltransferase</keyword>
<dbReference type="GO" id="GO:0032259">
    <property type="term" value="P:methylation"/>
    <property type="evidence" value="ECO:0007669"/>
    <property type="project" value="UniProtKB-KW"/>
</dbReference>
<comment type="similarity">
    <text evidence="1">Belongs to the N(4)/N(6)-methyltransferase family.</text>
</comment>
<dbReference type="InterPro" id="IPR029063">
    <property type="entry name" value="SAM-dependent_MTases_sf"/>
</dbReference>
<evidence type="ECO:0000259" key="4">
    <source>
        <dbReference type="Pfam" id="PF01555"/>
    </source>
</evidence>